<keyword evidence="3" id="KW-1185">Reference proteome</keyword>
<sequence>MVPKVAKGTADHGGFAVLHPKLNLTEEKHFTGQQRIIRARSQCAQWSKTARTRLRLKSRAVEGDGSDLRRWGSIWVREGWKLQQRHEASRCQPRSHLAVARNGKGGRRRSCSWRRRRKREEEKKKKPSRFLDHSGSNRFGLIQRFGLIFARFAGFSLGFRIIRVVFEKSI</sequence>
<organism evidence="2 3">
    <name type="scientific">Jatropha curcas</name>
    <name type="common">Barbados nut</name>
    <dbReference type="NCBI Taxonomy" id="180498"/>
    <lineage>
        <taxon>Eukaryota</taxon>
        <taxon>Viridiplantae</taxon>
        <taxon>Streptophyta</taxon>
        <taxon>Embryophyta</taxon>
        <taxon>Tracheophyta</taxon>
        <taxon>Spermatophyta</taxon>
        <taxon>Magnoliopsida</taxon>
        <taxon>eudicotyledons</taxon>
        <taxon>Gunneridae</taxon>
        <taxon>Pentapetalae</taxon>
        <taxon>rosids</taxon>
        <taxon>fabids</taxon>
        <taxon>Malpighiales</taxon>
        <taxon>Euphorbiaceae</taxon>
        <taxon>Crotonoideae</taxon>
        <taxon>Jatropheae</taxon>
        <taxon>Jatropha</taxon>
    </lineage>
</organism>
<feature type="region of interest" description="Disordered" evidence="1">
    <location>
        <begin position="98"/>
        <end position="129"/>
    </location>
</feature>
<gene>
    <name evidence="2" type="ORF">JCGZ_02532</name>
</gene>
<feature type="compositionally biased region" description="Basic residues" evidence="1">
    <location>
        <begin position="104"/>
        <end position="118"/>
    </location>
</feature>
<protein>
    <submittedName>
        <fullName evidence="2">Uncharacterized protein</fullName>
    </submittedName>
</protein>
<proteinExistence type="predicted"/>
<evidence type="ECO:0000313" key="3">
    <source>
        <dbReference type="Proteomes" id="UP000027138"/>
    </source>
</evidence>
<reference evidence="2 3" key="1">
    <citation type="journal article" date="2014" name="PLoS ONE">
        <title>Global Analysis of Gene Expression Profiles in Physic Nut (Jatropha curcas L.) Seedlings Exposed to Salt Stress.</title>
        <authorList>
            <person name="Zhang L."/>
            <person name="Zhang C."/>
            <person name="Wu P."/>
            <person name="Chen Y."/>
            <person name="Li M."/>
            <person name="Jiang H."/>
            <person name="Wu G."/>
        </authorList>
    </citation>
    <scope>NUCLEOTIDE SEQUENCE [LARGE SCALE GENOMIC DNA]</scope>
    <source>
        <strain evidence="3">cv. GZQX0401</strain>
        <tissue evidence="2">Young leaves</tissue>
    </source>
</reference>
<dbReference type="Proteomes" id="UP000027138">
    <property type="component" value="Unassembled WGS sequence"/>
</dbReference>
<name>A0A067JFT8_JATCU</name>
<accession>A0A067JFT8</accession>
<evidence type="ECO:0000256" key="1">
    <source>
        <dbReference type="SAM" id="MobiDB-lite"/>
    </source>
</evidence>
<feature type="compositionally biased region" description="Basic and acidic residues" evidence="1">
    <location>
        <begin position="119"/>
        <end position="129"/>
    </location>
</feature>
<dbReference type="AlphaFoldDB" id="A0A067JFT8"/>
<dbReference type="EMBL" id="KK915398">
    <property type="protein sequence ID" value="KDP22697.1"/>
    <property type="molecule type" value="Genomic_DNA"/>
</dbReference>
<evidence type="ECO:0000313" key="2">
    <source>
        <dbReference type="EMBL" id="KDP22697.1"/>
    </source>
</evidence>